<evidence type="ECO:0000256" key="8">
    <source>
        <dbReference type="ARBA" id="ARBA00048552"/>
    </source>
</evidence>
<keyword evidence="12" id="KW-1185">Reference proteome</keyword>
<dbReference type="PROSITE" id="PS00900">
    <property type="entry name" value="RNA_POL_PHAGE_1"/>
    <property type="match status" value="1"/>
</dbReference>
<accession>A0A811KNL9</accession>
<dbReference type="InterPro" id="IPR046950">
    <property type="entry name" value="DNA-dir_Rpol_C_phage-type"/>
</dbReference>
<dbReference type="GO" id="GO:0003899">
    <property type="term" value="F:DNA-directed RNA polymerase activity"/>
    <property type="evidence" value="ECO:0007669"/>
    <property type="project" value="UniProtKB-EC"/>
</dbReference>
<comment type="similarity">
    <text evidence="1 9">Belongs to the phage and mitochondrial RNA polymerase family.</text>
</comment>
<dbReference type="InterPro" id="IPR029262">
    <property type="entry name" value="RPOL_N"/>
</dbReference>
<feature type="domain" description="DNA-directed RNA polymerase N-terminal" evidence="10">
    <location>
        <begin position="283"/>
        <end position="605"/>
    </location>
</feature>
<dbReference type="InterPro" id="IPR043502">
    <property type="entry name" value="DNA/RNA_pol_sf"/>
</dbReference>
<reference evidence="11" key="1">
    <citation type="submission" date="2020-09" db="EMBL/GenBank/DDBJ databases">
        <authorList>
            <person name="Kikuchi T."/>
        </authorList>
    </citation>
    <scope>NUCLEOTIDE SEQUENCE</scope>
    <source>
        <strain evidence="11">SH1</strain>
    </source>
</reference>
<evidence type="ECO:0000256" key="7">
    <source>
        <dbReference type="ARBA" id="ARBA00023163"/>
    </source>
</evidence>
<dbReference type="GO" id="GO:0001018">
    <property type="term" value="F:mitochondrial promoter sequence-specific DNA binding"/>
    <property type="evidence" value="ECO:0007669"/>
    <property type="project" value="TreeGrafter"/>
</dbReference>
<name>A0A811KNL9_9BILA</name>
<dbReference type="Pfam" id="PF14700">
    <property type="entry name" value="RPOL_N"/>
    <property type="match status" value="1"/>
</dbReference>
<dbReference type="FunFam" id="1.10.287.280:FF:000001">
    <property type="entry name" value="DNA-directed RNA polymerase"/>
    <property type="match status" value="1"/>
</dbReference>
<dbReference type="Proteomes" id="UP000614601">
    <property type="component" value="Unassembled WGS sequence"/>
</dbReference>
<sequence>MWHNLTPRLIKCANCQLVRCAATSAQLTEPEPKVEVKEAKKTKKAEEKPKLEWEQKIADFLSVQLAREHRRYSSEKKKKRIEHIVICHIRDQKIVPLLSYLVRLVQSKEVIGGRVDYSEVFASSLKHISKHLSRIANDHEYLQSNKAIPFFHNLFEILPAIPMTSDDSISAIALTLARLEELTTIPDNLKIKRSKVVGAVQKRLTMATSTQLPKQNRIFFNDAEYEVISNYIQCGFDRIPMEETPPNLKYSDTPLAETLNTPCQPVDYQGNPFISQKWSKKEFRQKFLELLDREQRYCIQVENFSRNSIEKPMERLLEEWKWRDAIKGCFDVMRNKVSQVNVKLFINGLDAAKVADRLYECVIVALCTGQKVLAIPELESAMAHALLDLAHSEFTANVLESSTDLFTEVYDKYLQYFDENSTIPREYTQREWWYKCAEEARVDPNFHIPMGGVSKASTEELGEFLVSVVMNACYVPPSQLRKKKRGNIKAFSFRNVNIDEKSDWVENAYKINVNKMIQVHPALVELLDIHQFKHLLFPFRALPTTLPPRPWMDKGLCGPMYTKESEPLRNLYEFKDCNVNVEMRKRLRNEAQGRPVFDALNDLGSTPWILNQATLKELIHAFDLSFKPDQREILENLAIPMHPSTVKVPTFEEEFGVHKKVADVSSMEFIQFSKKQYEASKEQNETNSLWYWLMYRLVLARHFRDEMLYFPHNMDFRGRVYPISPHLNHMGDDINRSLLKFARGKPMGKKGFEWLKLHCINLTGLMKRQSVEERLAYAEENLGTIIDSAENPWNGTKWWMSSEDPWQTLAACMEIRDVISSGIRSENYVSHLPIHQDGSCNGFQHYAAMGRDLKGAAEVNLLPSDRPADIYSSVAARVEQKRLQHEESDDEKLRALARDLRDHLPQEMPRKVIKQTVMTTVYGVTRYGAVLQVKKQLKALGIPGEKLGKFTTYIADMTLDSLNESFQASMQMKDWFRSCVSVAVKLMRPIEWTTPLGLPVAQPYVKAARKHNKLCLMPILSKQTNAFPPNFVHSLDSTHMMLTALNCKKHGLTFAAVHDCFWTHSCDVDKMNEICREQFINLHSSPIVENLANDLRVTFMPPSLLRLLDLKSLNEFEQKLTPNIEKGELDLNCIKDSIYFFS</sequence>
<dbReference type="AlphaFoldDB" id="A0A811KNL9"/>
<keyword evidence="3 9" id="KW-0240">DNA-directed RNA polymerase</keyword>
<comment type="caution">
    <text evidence="11">The sequence shown here is derived from an EMBL/GenBank/DDBJ whole genome shotgun (WGS) entry which is preliminary data.</text>
</comment>
<evidence type="ECO:0000256" key="9">
    <source>
        <dbReference type="RuleBase" id="RU003805"/>
    </source>
</evidence>
<dbReference type="EMBL" id="CAJFCW020000003">
    <property type="protein sequence ID" value="CAG9107357.1"/>
    <property type="molecule type" value="Genomic_DNA"/>
</dbReference>
<comment type="catalytic activity">
    <reaction evidence="8 9">
        <text>RNA(n) + a ribonucleoside 5'-triphosphate = RNA(n+1) + diphosphate</text>
        <dbReference type="Rhea" id="RHEA:21248"/>
        <dbReference type="Rhea" id="RHEA-COMP:14527"/>
        <dbReference type="Rhea" id="RHEA-COMP:17342"/>
        <dbReference type="ChEBI" id="CHEBI:33019"/>
        <dbReference type="ChEBI" id="CHEBI:61557"/>
        <dbReference type="ChEBI" id="CHEBI:140395"/>
        <dbReference type="EC" id="2.7.7.6"/>
    </reaction>
</comment>
<dbReference type="EMBL" id="CAJFDH010000003">
    <property type="protein sequence ID" value="CAD5217225.1"/>
    <property type="molecule type" value="Genomic_DNA"/>
</dbReference>
<organism evidence="11 12">
    <name type="scientific">Bursaphelenchus okinawaensis</name>
    <dbReference type="NCBI Taxonomy" id="465554"/>
    <lineage>
        <taxon>Eukaryota</taxon>
        <taxon>Metazoa</taxon>
        <taxon>Ecdysozoa</taxon>
        <taxon>Nematoda</taxon>
        <taxon>Chromadorea</taxon>
        <taxon>Rhabditida</taxon>
        <taxon>Tylenchina</taxon>
        <taxon>Tylenchomorpha</taxon>
        <taxon>Aphelenchoidea</taxon>
        <taxon>Aphelenchoididae</taxon>
        <taxon>Bursaphelenchus</taxon>
    </lineage>
</organism>
<evidence type="ECO:0000313" key="11">
    <source>
        <dbReference type="EMBL" id="CAD5217225.1"/>
    </source>
</evidence>
<dbReference type="EC" id="2.7.7.6" evidence="2 9"/>
<dbReference type="InterPro" id="IPR002092">
    <property type="entry name" value="DNA-dir_Rpol_phage-type"/>
</dbReference>
<keyword evidence="6" id="KW-0809">Transit peptide</keyword>
<dbReference type="PROSITE" id="PS00489">
    <property type="entry name" value="RNA_POL_PHAGE_2"/>
    <property type="match status" value="1"/>
</dbReference>
<evidence type="ECO:0000256" key="2">
    <source>
        <dbReference type="ARBA" id="ARBA00012418"/>
    </source>
</evidence>
<dbReference type="InterPro" id="IPR037159">
    <property type="entry name" value="RNA_POL_N_sf"/>
</dbReference>
<dbReference type="Gene3D" id="1.10.150.20">
    <property type="entry name" value="5' to 3' exonuclease, C-terminal subdomain"/>
    <property type="match status" value="1"/>
</dbReference>
<comment type="function">
    <text evidence="9">DNA-dependent RNA polymerase catalyzes the transcription of DNA into RNA using the four ribonucleoside triphosphates as substrates.</text>
</comment>
<dbReference type="Pfam" id="PF00940">
    <property type="entry name" value="RNA_pol"/>
    <property type="match status" value="1"/>
</dbReference>
<dbReference type="Gene3D" id="1.10.287.280">
    <property type="match status" value="1"/>
</dbReference>
<evidence type="ECO:0000256" key="1">
    <source>
        <dbReference type="ARBA" id="ARBA00009493"/>
    </source>
</evidence>
<proteinExistence type="inferred from homology"/>
<gene>
    <name evidence="11" type="ORF">BOKJ2_LOCUS6981</name>
</gene>
<keyword evidence="4 9" id="KW-0808">Transferase</keyword>
<dbReference type="PANTHER" id="PTHR10102">
    <property type="entry name" value="DNA-DIRECTED RNA POLYMERASE, MITOCHONDRIAL"/>
    <property type="match status" value="1"/>
</dbReference>
<dbReference type="GO" id="GO:0034245">
    <property type="term" value="C:mitochondrial DNA-directed RNA polymerase complex"/>
    <property type="evidence" value="ECO:0007669"/>
    <property type="project" value="TreeGrafter"/>
</dbReference>
<evidence type="ECO:0000259" key="10">
    <source>
        <dbReference type="SMART" id="SM01311"/>
    </source>
</evidence>
<evidence type="ECO:0000256" key="5">
    <source>
        <dbReference type="ARBA" id="ARBA00022695"/>
    </source>
</evidence>
<evidence type="ECO:0000256" key="4">
    <source>
        <dbReference type="ARBA" id="ARBA00022679"/>
    </source>
</evidence>
<dbReference type="PANTHER" id="PTHR10102:SF0">
    <property type="entry name" value="DNA-DIRECTED RNA POLYMERASE, MITOCHONDRIAL"/>
    <property type="match status" value="1"/>
</dbReference>
<dbReference type="SUPFAM" id="SSF56672">
    <property type="entry name" value="DNA/RNA polymerases"/>
    <property type="match status" value="1"/>
</dbReference>
<evidence type="ECO:0000256" key="3">
    <source>
        <dbReference type="ARBA" id="ARBA00022478"/>
    </source>
</evidence>
<keyword evidence="5 9" id="KW-0548">Nucleotidyltransferase</keyword>
<keyword evidence="7 9" id="KW-0804">Transcription</keyword>
<dbReference type="SMART" id="SM01311">
    <property type="entry name" value="RPOL_N"/>
    <property type="match status" value="1"/>
</dbReference>
<dbReference type="OrthoDB" id="276422at2759"/>
<dbReference type="Proteomes" id="UP000783686">
    <property type="component" value="Unassembled WGS sequence"/>
</dbReference>
<protein>
    <recommendedName>
        <fullName evidence="2 9">DNA-directed RNA polymerase</fullName>
        <ecNumber evidence="2 9">2.7.7.6</ecNumber>
    </recommendedName>
</protein>
<dbReference type="GO" id="GO:0006390">
    <property type="term" value="P:mitochondrial transcription"/>
    <property type="evidence" value="ECO:0007669"/>
    <property type="project" value="TreeGrafter"/>
</dbReference>
<dbReference type="Gene3D" id="1.10.1320.10">
    <property type="entry name" value="DNA-directed RNA polymerase, N-terminal domain"/>
    <property type="match status" value="1"/>
</dbReference>
<evidence type="ECO:0000256" key="6">
    <source>
        <dbReference type="ARBA" id="ARBA00022946"/>
    </source>
</evidence>
<evidence type="ECO:0000313" key="12">
    <source>
        <dbReference type="Proteomes" id="UP000614601"/>
    </source>
</evidence>